<feature type="transmembrane region" description="Helical" evidence="2">
    <location>
        <begin position="336"/>
        <end position="353"/>
    </location>
</feature>
<feature type="transmembrane region" description="Helical" evidence="2">
    <location>
        <begin position="359"/>
        <end position="380"/>
    </location>
</feature>
<feature type="compositionally biased region" description="Basic residues" evidence="1">
    <location>
        <begin position="1"/>
        <end position="15"/>
    </location>
</feature>
<feature type="transmembrane region" description="Helical" evidence="2">
    <location>
        <begin position="401"/>
        <end position="420"/>
    </location>
</feature>
<feature type="transmembrane region" description="Helical" evidence="2">
    <location>
        <begin position="502"/>
        <end position="519"/>
    </location>
</feature>
<sequence length="589" mass="64372">MLPRAARHPPLLRRARPPDGYHRHPRLLPGVRDLVRRPRRRASAAQPARRGRRAGHPHADARPDPAGARTAGRRDGRRPLRRAAAGGDAGRSAGLARPSRPAPGADGPFPVAALVRQAADDRVVHGRDHDQELPRRVRDQPAGPAAGRLTEPPAAECADFSSSRRSCPVVRAKVPPRLVRHGTKFERDKPEEEAVAQARSGWILRSPDAPRRISYLELLFDLGLIVALTRLSDRLTGNLSWNHALETMVLLAAVWWVWTVTAYTTDWYDPGLPLVQLIVLLVLFGGLLMSLAVSSAFEDASGIAFAGAYVGLHLCRGLILVTALRGHALRARPMRVLIWFCATGVLWVVGAFLPSGVRLVFWGVAVMTDFAVGFFGYPLPRLGRATTEELRVAGEHLSERYRQMFIVALGEIVLVGVRRYGDPPFVSLRTMGVVLLFVMTVTMWRIYIVYVADHLATGIDESRNPGRLALVAAYAHLVMVSGVVLIAAGGDIVAMNPLGQTTVTELAIVVAGPAVFLAGRSVYALVVFRAMLWRLPLGVVVLALAAPALRELPPLAVAAITTGAMVAIAFLPHYGRPVYRTRWRVRTRW</sequence>
<feature type="transmembrane region" description="Helical" evidence="2">
    <location>
        <begin position="244"/>
        <end position="265"/>
    </location>
</feature>
<dbReference type="AlphaFoldDB" id="A0A3A9YA31"/>
<dbReference type="PANTHER" id="PTHR36840:SF1">
    <property type="entry name" value="BLL5714 PROTEIN"/>
    <property type="match status" value="1"/>
</dbReference>
<feature type="transmembrane region" description="Helical" evidence="2">
    <location>
        <begin position="426"/>
        <end position="447"/>
    </location>
</feature>
<feature type="region of interest" description="Disordered" evidence="1">
    <location>
        <begin position="124"/>
        <end position="157"/>
    </location>
</feature>
<feature type="transmembrane region" description="Helical" evidence="2">
    <location>
        <begin position="531"/>
        <end position="549"/>
    </location>
</feature>
<feature type="transmembrane region" description="Helical" evidence="2">
    <location>
        <begin position="468"/>
        <end position="490"/>
    </location>
</feature>
<dbReference type="EMBL" id="RAZT01000004">
    <property type="protein sequence ID" value="RKN33982.1"/>
    <property type="molecule type" value="Genomic_DNA"/>
</dbReference>
<evidence type="ECO:0000256" key="2">
    <source>
        <dbReference type="SAM" id="Phobius"/>
    </source>
</evidence>
<comment type="caution">
    <text evidence="3">The sequence shown here is derived from an EMBL/GenBank/DDBJ whole genome shotgun (WGS) entry which is preliminary data.</text>
</comment>
<dbReference type="Proteomes" id="UP000275865">
    <property type="component" value="Unassembled WGS sequence"/>
</dbReference>
<name>A0A3A9YA31_9ACTN</name>
<evidence type="ECO:0000256" key="1">
    <source>
        <dbReference type="SAM" id="MobiDB-lite"/>
    </source>
</evidence>
<accession>A0A3A9YA31</accession>
<dbReference type="InterPro" id="IPR010640">
    <property type="entry name" value="Low_temperature_requirement_A"/>
</dbReference>
<feature type="transmembrane region" description="Helical" evidence="2">
    <location>
        <begin position="277"/>
        <end position="297"/>
    </location>
</feature>
<evidence type="ECO:0000313" key="4">
    <source>
        <dbReference type="Proteomes" id="UP000275865"/>
    </source>
</evidence>
<evidence type="ECO:0000313" key="3">
    <source>
        <dbReference type="EMBL" id="RKN33982.1"/>
    </source>
</evidence>
<feature type="region of interest" description="Disordered" evidence="1">
    <location>
        <begin position="1"/>
        <end position="109"/>
    </location>
</feature>
<dbReference type="PANTHER" id="PTHR36840">
    <property type="entry name" value="BLL5714 PROTEIN"/>
    <property type="match status" value="1"/>
</dbReference>
<dbReference type="Pfam" id="PF06772">
    <property type="entry name" value="LtrA"/>
    <property type="match status" value="1"/>
</dbReference>
<feature type="compositionally biased region" description="Low complexity" evidence="1">
    <location>
        <begin position="82"/>
        <end position="97"/>
    </location>
</feature>
<feature type="transmembrane region" description="Helical" evidence="2">
    <location>
        <begin position="555"/>
        <end position="574"/>
    </location>
</feature>
<proteinExistence type="predicted"/>
<keyword evidence="2" id="KW-0472">Membrane</keyword>
<organism evidence="3 4">
    <name type="scientific">Micromonospora musae</name>
    <dbReference type="NCBI Taxonomy" id="1894970"/>
    <lineage>
        <taxon>Bacteria</taxon>
        <taxon>Bacillati</taxon>
        <taxon>Actinomycetota</taxon>
        <taxon>Actinomycetes</taxon>
        <taxon>Micromonosporales</taxon>
        <taxon>Micromonosporaceae</taxon>
        <taxon>Micromonospora</taxon>
    </lineage>
</organism>
<feature type="transmembrane region" description="Helical" evidence="2">
    <location>
        <begin position="303"/>
        <end position="324"/>
    </location>
</feature>
<gene>
    <name evidence="3" type="ORF">D7044_09830</name>
</gene>
<keyword evidence="2" id="KW-0812">Transmembrane</keyword>
<keyword evidence="2" id="KW-1133">Transmembrane helix</keyword>
<feature type="compositionally biased region" description="Basic and acidic residues" evidence="1">
    <location>
        <begin position="124"/>
        <end position="139"/>
    </location>
</feature>
<reference evidence="3 4" key="1">
    <citation type="submission" date="2018-09" db="EMBL/GenBank/DDBJ databases">
        <title>Micromonospora sp. nov. MS1-9, isolated from a root of Musa sp.</title>
        <authorList>
            <person name="Kuncharoen N."/>
            <person name="Kudo T."/>
            <person name="Ohkuma M."/>
            <person name="Yuki M."/>
            <person name="Tanasupawat S."/>
        </authorList>
    </citation>
    <scope>NUCLEOTIDE SEQUENCE [LARGE SCALE GENOMIC DNA]</scope>
    <source>
        <strain evidence="3 4">MS1-9</strain>
    </source>
</reference>
<protein>
    <submittedName>
        <fullName evidence="3">Low temperature requirement protein A</fullName>
    </submittedName>
</protein>